<sequence>MSTSYYIFSGGSLVYPQPIMVYLVPPDRCFIFSLQQMLVSSRAIVLRDGNGAPQEMGFRAADCAGLTALFFVEKITALVQGINLEDRLFFWMQSGIYQL</sequence>
<comment type="caution">
    <text evidence="1">The sequence shown here is derived from an EMBL/GenBank/DDBJ whole genome shotgun (WGS) entry which is preliminary data.</text>
</comment>
<accession>A0A139ISV9</accession>
<dbReference type="Proteomes" id="UP000073492">
    <property type="component" value="Unassembled WGS sequence"/>
</dbReference>
<reference evidence="1 2" key="1">
    <citation type="submission" date="2015-07" db="EMBL/GenBank/DDBJ databases">
        <title>Comparative genomics of the Sigatoka disease complex on banana suggests a link between parallel evolutionary changes in Pseudocercospora fijiensis and Pseudocercospora eumusae and increased virulence on the banana host.</title>
        <authorList>
            <person name="Chang T.-C."/>
            <person name="Salvucci A."/>
            <person name="Crous P.W."/>
            <person name="Stergiopoulos I."/>
        </authorList>
    </citation>
    <scope>NUCLEOTIDE SEQUENCE [LARGE SCALE GENOMIC DNA]</scope>
    <source>
        <strain evidence="1 2">CBS 116634</strain>
    </source>
</reference>
<gene>
    <name evidence="1" type="ORF">AC579_5926</name>
</gene>
<evidence type="ECO:0000313" key="1">
    <source>
        <dbReference type="EMBL" id="KXT17878.1"/>
    </source>
</evidence>
<dbReference type="EMBL" id="LFZO01000013">
    <property type="protein sequence ID" value="KXT17878.1"/>
    <property type="molecule type" value="Genomic_DNA"/>
</dbReference>
<evidence type="ECO:0000313" key="2">
    <source>
        <dbReference type="Proteomes" id="UP000073492"/>
    </source>
</evidence>
<organism evidence="1 2">
    <name type="scientific">Pseudocercospora musae</name>
    <dbReference type="NCBI Taxonomy" id="113226"/>
    <lineage>
        <taxon>Eukaryota</taxon>
        <taxon>Fungi</taxon>
        <taxon>Dikarya</taxon>
        <taxon>Ascomycota</taxon>
        <taxon>Pezizomycotina</taxon>
        <taxon>Dothideomycetes</taxon>
        <taxon>Dothideomycetidae</taxon>
        <taxon>Mycosphaerellales</taxon>
        <taxon>Mycosphaerellaceae</taxon>
        <taxon>Pseudocercospora</taxon>
    </lineage>
</organism>
<proteinExistence type="predicted"/>
<dbReference type="AlphaFoldDB" id="A0A139ISV9"/>
<protein>
    <submittedName>
        <fullName evidence="1">Uncharacterized protein</fullName>
    </submittedName>
</protein>
<keyword evidence="2" id="KW-1185">Reference proteome</keyword>
<name>A0A139ISV9_9PEZI</name>